<reference evidence="2 3" key="2">
    <citation type="submission" date="2008-10" db="EMBL/GenBank/DDBJ databases">
        <authorList>
            <person name="Fulton L."/>
            <person name="Clifton S."/>
            <person name="Fulton B."/>
            <person name="Xu J."/>
            <person name="Minx P."/>
            <person name="Pepin K.H."/>
            <person name="Johnson M."/>
            <person name="Thiruvilangam P."/>
            <person name="Bhonagiri V."/>
            <person name="Nash W.E."/>
            <person name="Mardis E.R."/>
            <person name="Wilson R.K."/>
        </authorList>
    </citation>
    <scope>NUCLEOTIDE SEQUENCE [LARGE SCALE GENOMIC DNA]</scope>
    <source>
        <strain evidence="2 3">DSM 13279</strain>
    </source>
</reference>
<dbReference type="InterPro" id="IPR039564">
    <property type="entry name" value="Peptidase_C39-like"/>
</dbReference>
<dbReference type="STRING" id="445975.COLSTE_01844"/>
<sequence length="219" mass="23903">MRFTGVAGLLTAIAIAMGSTFGFLSPVLLRFPERSQAPIVAPLFQNPEFPSGCEAFSLAMCLRAMGYTVEPSELIDVYMPTDPTWSDYVDHYAGDARDLGSAMPPAVVACTDAYAVATGAPLHGVELTGRPFDELAEIVERGYPVLTWITTDYEPPRFSDDGMRGYLLYRNFHCVLLYCIQGGVAYIADPLIGLVEHDVHSFQTLWEECGSLAMAVSES</sequence>
<organism evidence="2 3">
    <name type="scientific">Collinsella stercoris DSM 13279</name>
    <dbReference type="NCBI Taxonomy" id="445975"/>
    <lineage>
        <taxon>Bacteria</taxon>
        <taxon>Bacillati</taxon>
        <taxon>Actinomycetota</taxon>
        <taxon>Coriobacteriia</taxon>
        <taxon>Coriobacteriales</taxon>
        <taxon>Coriobacteriaceae</taxon>
        <taxon>Collinsella</taxon>
    </lineage>
</organism>
<dbReference type="RefSeq" id="WP_006721478.1">
    <property type="nucleotide sequence ID" value="NZ_CP085935.1"/>
</dbReference>
<dbReference type="Gene3D" id="3.90.70.10">
    <property type="entry name" value="Cysteine proteinases"/>
    <property type="match status" value="1"/>
</dbReference>
<reference evidence="2 3" key="1">
    <citation type="submission" date="2008-10" db="EMBL/GenBank/DDBJ databases">
        <title>Draft genome sequence of Collinsella stercoris (DSM 13279).</title>
        <authorList>
            <person name="Sudarsanam P."/>
            <person name="Ley R."/>
            <person name="Guruge J."/>
            <person name="Turnbaugh P.J."/>
            <person name="Mahowald M."/>
            <person name="Liep D."/>
            <person name="Gordon J."/>
        </authorList>
    </citation>
    <scope>NUCLEOTIDE SEQUENCE [LARGE SCALE GENOMIC DNA]</scope>
    <source>
        <strain evidence="2 3">DSM 13279</strain>
    </source>
</reference>
<comment type="caution">
    <text evidence="2">The sequence shown here is derived from an EMBL/GenBank/DDBJ whole genome shotgun (WGS) entry which is preliminary data.</text>
</comment>
<evidence type="ECO:0000259" key="1">
    <source>
        <dbReference type="Pfam" id="PF13529"/>
    </source>
</evidence>
<dbReference type="Proteomes" id="UP000003560">
    <property type="component" value="Unassembled WGS sequence"/>
</dbReference>
<evidence type="ECO:0000313" key="3">
    <source>
        <dbReference type="Proteomes" id="UP000003560"/>
    </source>
</evidence>
<protein>
    <recommendedName>
        <fullName evidence="1">Peptidase C39-like domain-containing protein</fullName>
    </recommendedName>
</protein>
<name>B6GCM1_9ACTN</name>
<gene>
    <name evidence="2" type="ORF">COLSTE_01844</name>
</gene>
<dbReference type="EMBL" id="ABXJ01000107">
    <property type="protein sequence ID" value="EEA89971.1"/>
    <property type="molecule type" value="Genomic_DNA"/>
</dbReference>
<feature type="domain" description="Peptidase C39-like" evidence="1">
    <location>
        <begin position="40"/>
        <end position="190"/>
    </location>
</feature>
<keyword evidence="3" id="KW-1185">Reference proteome</keyword>
<dbReference type="HOGENOM" id="CLU_1259640_0_0_11"/>
<evidence type="ECO:0000313" key="2">
    <source>
        <dbReference type="EMBL" id="EEA89971.1"/>
    </source>
</evidence>
<dbReference type="eggNOG" id="COG4990">
    <property type="taxonomic scope" value="Bacteria"/>
</dbReference>
<dbReference type="Pfam" id="PF13529">
    <property type="entry name" value="Peptidase_C39_2"/>
    <property type="match status" value="1"/>
</dbReference>
<dbReference type="PANTHER" id="PTHR37806:SF1">
    <property type="entry name" value="PEPTIDASE C39-LIKE DOMAIN-CONTAINING PROTEIN"/>
    <property type="match status" value="1"/>
</dbReference>
<proteinExistence type="predicted"/>
<dbReference type="AlphaFoldDB" id="B6GCM1"/>
<dbReference type="GeneID" id="98003518"/>
<accession>B6GCM1</accession>
<dbReference type="PANTHER" id="PTHR37806">
    <property type="entry name" value="LMO0724 PROTEIN"/>
    <property type="match status" value="1"/>
</dbReference>